<reference evidence="3" key="1">
    <citation type="submission" date="2017-08" db="EMBL/GenBank/DDBJ databases">
        <authorList>
            <person name="Grouzdev D.S."/>
            <person name="Gaisin V.A."/>
            <person name="Rysina M.S."/>
            <person name="Gorlenko V.M."/>
        </authorList>
    </citation>
    <scope>NUCLEOTIDE SEQUENCE [LARGE SCALE GENOMIC DNA]</scope>
    <source>
        <strain evidence="3">Kir15-3F</strain>
    </source>
</reference>
<feature type="region of interest" description="Disordered" evidence="1">
    <location>
        <begin position="84"/>
        <end position="116"/>
    </location>
</feature>
<evidence type="ECO:0000313" key="3">
    <source>
        <dbReference type="Proteomes" id="UP000220527"/>
    </source>
</evidence>
<dbReference type="SUPFAM" id="SSF48452">
    <property type="entry name" value="TPR-like"/>
    <property type="match status" value="1"/>
</dbReference>
<dbReference type="RefSeq" id="WP_097644548.1">
    <property type="nucleotide sequence ID" value="NZ_NQWI01000059.1"/>
</dbReference>
<gene>
    <name evidence="2" type="ORF">CJ255_13050</name>
</gene>
<evidence type="ECO:0000256" key="1">
    <source>
        <dbReference type="SAM" id="MobiDB-lite"/>
    </source>
</evidence>
<dbReference type="AlphaFoldDB" id="A0A2A6RI99"/>
<sequence>MTIDYLIDPKLGWEDQIGLRLRCTSAEAQALHRALRMLLRGRMSPLLPGRQESFPFTILIPATQEAIERRWNEILDQAGLGVRQAPTAPTEPSAARLPNVKAPPAPTRIPTGGRATTSSDLAWEQRFRRVLKVLASERRSQTVSYVAASFTSATAMGPAEETDEIFLASLPPSSRLRAQIARYAERSQDAELVSLCTQRHSEVLALPPSALLVNQILDAHEREAQRCADTTIAAMGRELCRAFLPELERLRQAEKSIRERLRDIDAAPDTMHSAPVTISEQIAALIALDPVERLPPLQKLHTDYPAAQVIRLALANTHALLDEVDQALELYRTAEPANEVVEQIVPLLLKAGRKREALEAVQGQAHLNPRLTALHGATLLALGEATAAQRLLTQAWEAGERAADSALAYARALVATGDLARAAEPYLIARESTPTVLTTEDCRAMADIALGGGYGDLTNEEQADYLDHYVARAGRQLREQQDAATVLHQRVTFRRTAAHPERLREALADWLEYLAETSAMTDLDEALRCLHDLRREGALTRTQQFDLLEGIERFSADLPGVADLLALEYQALAVDELAVSLRQGEPLPAYISDLRRALHFLNRELADDLSQTVEQERTALHERSLFVPEEVVTEVTTPALTNLKLTIIGGHGTMRREVEQRLRQEHGLTDYLEVAPSSEAHVDRAKVRERVSGRDLIVVVTGYIGHDLSNLVRDLQQSGEIVGRVLWTMCRGKSGVLREIIKSLNSPRISVC</sequence>
<evidence type="ECO:0000313" key="2">
    <source>
        <dbReference type="EMBL" id="PDW02609.1"/>
    </source>
</evidence>
<name>A0A2A6RI99_9CHLR</name>
<keyword evidence="3" id="KW-1185">Reference proteome</keyword>
<dbReference type="Proteomes" id="UP000220527">
    <property type="component" value="Unassembled WGS sequence"/>
</dbReference>
<accession>A0A2A6RI99</accession>
<evidence type="ECO:0008006" key="4">
    <source>
        <dbReference type="Google" id="ProtNLM"/>
    </source>
</evidence>
<dbReference type="EMBL" id="NQWI01000059">
    <property type="protein sequence ID" value="PDW02609.1"/>
    <property type="molecule type" value="Genomic_DNA"/>
</dbReference>
<dbReference type="OrthoDB" id="571715at2"/>
<organism evidence="2 3">
    <name type="scientific">Candidatus Viridilinea mediisalina</name>
    <dbReference type="NCBI Taxonomy" id="2024553"/>
    <lineage>
        <taxon>Bacteria</taxon>
        <taxon>Bacillati</taxon>
        <taxon>Chloroflexota</taxon>
        <taxon>Chloroflexia</taxon>
        <taxon>Chloroflexales</taxon>
        <taxon>Chloroflexineae</taxon>
        <taxon>Oscillochloridaceae</taxon>
        <taxon>Candidatus Viridilinea</taxon>
    </lineage>
</organism>
<protein>
    <recommendedName>
        <fullName evidence="4">DUF2325 domain-containing protein</fullName>
    </recommendedName>
</protein>
<comment type="caution">
    <text evidence="2">The sequence shown here is derived from an EMBL/GenBank/DDBJ whole genome shotgun (WGS) entry which is preliminary data.</text>
</comment>
<proteinExistence type="predicted"/>
<dbReference type="InterPro" id="IPR011990">
    <property type="entry name" value="TPR-like_helical_dom_sf"/>
</dbReference>